<dbReference type="EMBL" id="PJEX01000048">
    <property type="protein sequence ID" value="TKW57178.1"/>
    <property type="molecule type" value="Genomic_DNA"/>
</dbReference>
<feature type="region of interest" description="Disordered" evidence="1">
    <location>
        <begin position="497"/>
        <end position="521"/>
    </location>
</feature>
<keyword evidence="3" id="KW-1185">Reference proteome</keyword>
<accession>A0A4U6XN91</accession>
<sequence>MRGLPPGDVDSRAGHARGAALEDGLHASERELVQLAQVDGVGVDDGHERRPRLLGDLAKEAGQLVLDALAAPGGLVERRERVLGPRPELVHDLRAVLADGVQPLVEQMPVVLAQLDIILDGRHGLGVVLGLAAALLRLARGDELVDERLGVPEVVRQVDLVVDGADDGVEAGDGLAHGLREQVGALLAEDADDLLPVPHAEERRVVFQAHCVFALAHVRQQDRVGRLEDDGDDGPVLALALGPGCFAVAVGRLGVRADGVEGSLARPVLGFGYLVHSVGGILCDAEPVRHGADAELGQEDLHHAGNHGRGVADLEGLADHLIGHHLVDLLHELDEVLSLGGDDEDLVGKTRQAERRAGVSSGGGRFSSIECSDLLEDDVLGGGARHGRTRLKVVRPGQVVEQVVAEVAVDEVVHGVVPGPGQVGGAPEVVVRGAHGRVAVGGAADHAAGEGLDDGGGGGGQGLSSTQGALVVALRQVGPGQVAQDALDLNVPELGRQRGDARQLQDEPGEEGLQQGRRGLGGVGDSSIAGVGTGGGLGLGKRVTIVGDGLWLLELFYLVVCLEVGEDVEERLGLFSIECWCLWASHGG</sequence>
<evidence type="ECO:0000313" key="2">
    <source>
        <dbReference type="EMBL" id="TKW57178.1"/>
    </source>
</evidence>
<dbReference type="AlphaFoldDB" id="A0A4U6XN91"/>
<dbReference type="Proteomes" id="UP000310108">
    <property type="component" value="Unassembled WGS sequence"/>
</dbReference>
<name>A0A4U6XN91_9PEZI</name>
<organism evidence="2 3">
    <name type="scientific">Colletotrichum tanaceti</name>
    <dbReference type="NCBI Taxonomy" id="1306861"/>
    <lineage>
        <taxon>Eukaryota</taxon>
        <taxon>Fungi</taxon>
        <taxon>Dikarya</taxon>
        <taxon>Ascomycota</taxon>
        <taxon>Pezizomycotina</taxon>
        <taxon>Sordariomycetes</taxon>
        <taxon>Hypocreomycetidae</taxon>
        <taxon>Glomerellales</taxon>
        <taxon>Glomerellaceae</taxon>
        <taxon>Colletotrichum</taxon>
        <taxon>Colletotrichum destructivum species complex</taxon>
    </lineage>
</organism>
<gene>
    <name evidence="2" type="ORF">CTA1_6651</name>
</gene>
<comment type="caution">
    <text evidence="2">The sequence shown here is derived from an EMBL/GenBank/DDBJ whole genome shotgun (WGS) entry which is preliminary data.</text>
</comment>
<proteinExistence type="predicted"/>
<evidence type="ECO:0000313" key="3">
    <source>
        <dbReference type="Proteomes" id="UP000310108"/>
    </source>
</evidence>
<protein>
    <submittedName>
        <fullName evidence="2">Uncharacterized protein</fullName>
    </submittedName>
</protein>
<evidence type="ECO:0000256" key="1">
    <source>
        <dbReference type="SAM" id="MobiDB-lite"/>
    </source>
</evidence>
<reference evidence="2 3" key="1">
    <citation type="journal article" date="2019" name="PLoS ONE">
        <title>Comparative genome analysis indicates high evolutionary potential of pathogenicity genes in Colletotrichum tanaceti.</title>
        <authorList>
            <person name="Lelwala R.V."/>
            <person name="Korhonen P.K."/>
            <person name="Young N.D."/>
            <person name="Scott J.B."/>
            <person name="Ades P.A."/>
            <person name="Gasser R.B."/>
            <person name="Taylor P.W.J."/>
        </authorList>
    </citation>
    <scope>NUCLEOTIDE SEQUENCE [LARGE SCALE GENOMIC DNA]</scope>
    <source>
        <strain evidence="2">BRIP57314</strain>
    </source>
</reference>